<evidence type="ECO:0000313" key="1">
    <source>
        <dbReference type="EMBL" id="KAJ8043933.1"/>
    </source>
</evidence>
<name>A0A9Q1HGB8_HOLLE</name>
<reference evidence="1" key="1">
    <citation type="submission" date="2021-10" db="EMBL/GenBank/DDBJ databases">
        <title>Tropical sea cucumber genome reveals ecological adaptation and Cuvierian tubules defense mechanism.</title>
        <authorList>
            <person name="Chen T."/>
        </authorList>
    </citation>
    <scope>NUCLEOTIDE SEQUENCE</scope>
    <source>
        <strain evidence="1">Nanhai2018</strain>
        <tissue evidence="1">Muscle</tissue>
    </source>
</reference>
<gene>
    <name evidence="1" type="ORF">HOLleu_11258</name>
</gene>
<dbReference type="Proteomes" id="UP001152320">
    <property type="component" value="Chromosome 4"/>
</dbReference>
<protein>
    <recommendedName>
        <fullName evidence="3">Retrotransposon gag domain-containing protein</fullName>
    </recommendedName>
</protein>
<comment type="caution">
    <text evidence="1">The sequence shown here is derived from an EMBL/GenBank/DDBJ whole genome shotgun (WGS) entry which is preliminary data.</text>
</comment>
<evidence type="ECO:0008006" key="3">
    <source>
        <dbReference type="Google" id="ProtNLM"/>
    </source>
</evidence>
<keyword evidence="2" id="KW-1185">Reference proteome</keyword>
<dbReference type="EMBL" id="JAIZAY010000004">
    <property type="protein sequence ID" value="KAJ8043933.1"/>
    <property type="molecule type" value="Genomic_DNA"/>
</dbReference>
<sequence>MSLIGRIDDFSGEPSEWTSYLERFEAYRIANDISDEKCVSVFITVIGQTTYQLLRNLFEPDKPSNLTFTQLKGKLNDYFTPKPLIIAEHFCFHKRDQRSDETIAAYPVELKKLASKCEFGNSLTESLRDCLV</sequence>
<proteinExistence type="predicted"/>
<accession>A0A9Q1HGB8</accession>
<dbReference type="PANTHER" id="PTHR33198:SF19">
    <property type="entry name" value="CCHC-TYPE DOMAIN-CONTAINING PROTEIN"/>
    <property type="match status" value="1"/>
</dbReference>
<dbReference type="OrthoDB" id="6496131at2759"/>
<dbReference type="AlphaFoldDB" id="A0A9Q1HGB8"/>
<dbReference type="PANTHER" id="PTHR33198">
    <property type="entry name" value="ANK_REP_REGION DOMAIN-CONTAINING PROTEIN-RELATED"/>
    <property type="match status" value="1"/>
</dbReference>
<evidence type="ECO:0000313" key="2">
    <source>
        <dbReference type="Proteomes" id="UP001152320"/>
    </source>
</evidence>
<organism evidence="1 2">
    <name type="scientific">Holothuria leucospilota</name>
    <name type="common">Black long sea cucumber</name>
    <name type="synonym">Mertensiothuria leucospilota</name>
    <dbReference type="NCBI Taxonomy" id="206669"/>
    <lineage>
        <taxon>Eukaryota</taxon>
        <taxon>Metazoa</taxon>
        <taxon>Echinodermata</taxon>
        <taxon>Eleutherozoa</taxon>
        <taxon>Echinozoa</taxon>
        <taxon>Holothuroidea</taxon>
        <taxon>Aspidochirotacea</taxon>
        <taxon>Aspidochirotida</taxon>
        <taxon>Holothuriidae</taxon>
        <taxon>Holothuria</taxon>
    </lineage>
</organism>